<accession>A0A378I493</accession>
<dbReference type="OrthoDB" id="281633at2"/>
<sequence length="173" mass="19464">MQNFIVFVLSNFTLTFFILSIISAAISLFIKRKHLNKALTIEVIFSHFLLFNIGFSLLYNFVMHVFFGDITAKFIGWADSPFQIELGFASLGFAILGILSFWASSGFRAATIIAPAIFLWGAAGVHIYNMVATHNFAPGNAGVIFWTDIFIPLLGFILLYLQYKTPIRKIPKR</sequence>
<keyword evidence="3" id="KW-1185">Reference proteome</keyword>
<protein>
    <recommendedName>
        <fullName evidence="4">Transmembrane protein</fullName>
    </recommendedName>
</protein>
<keyword evidence="1" id="KW-0472">Membrane</keyword>
<keyword evidence="1" id="KW-1133">Transmembrane helix</keyword>
<reference evidence="2 3" key="1">
    <citation type="submission" date="2018-06" db="EMBL/GenBank/DDBJ databases">
        <authorList>
            <consortium name="Pathogen Informatics"/>
            <person name="Doyle S."/>
        </authorList>
    </citation>
    <scope>NUCLEOTIDE SEQUENCE [LARGE SCALE GENOMIC DNA]</scope>
    <source>
        <strain evidence="2 3">NCTC13315</strain>
    </source>
</reference>
<dbReference type="Proteomes" id="UP000254968">
    <property type="component" value="Unassembled WGS sequence"/>
</dbReference>
<feature type="transmembrane region" description="Helical" evidence="1">
    <location>
        <begin position="42"/>
        <end position="62"/>
    </location>
</feature>
<keyword evidence="1" id="KW-0812">Transmembrane</keyword>
<evidence type="ECO:0000313" key="2">
    <source>
        <dbReference type="EMBL" id="STX30027.1"/>
    </source>
</evidence>
<gene>
    <name evidence="2" type="ORF">NCTC13315_02589</name>
</gene>
<proteinExistence type="predicted"/>
<feature type="transmembrane region" description="Helical" evidence="1">
    <location>
        <begin position="109"/>
        <end position="131"/>
    </location>
</feature>
<dbReference type="EMBL" id="UGNV01000001">
    <property type="protein sequence ID" value="STX30027.1"/>
    <property type="molecule type" value="Genomic_DNA"/>
</dbReference>
<name>A0A378I493_9GAMM</name>
<evidence type="ECO:0000256" key="1">
    <source>
        <dbReference type="SAM" id="Phobius"/>
    </source>
</evidence>
<feature type="transmembrane region" description="Helical" evidence="1">
    <location>
        <begin position="6"/>
        <end position="30"/>
    </location>
</feature>
<dbReference type="RefSeq" id="WP_115303754.1">
    <property type="nucleotide sequence ID" value="NZ_CAAAHO010000005.1"/>
</dbReference>
<dbReference type="InterPro" id="IPR046740">
    <property type="entry name" value="DUF6790"/>
</dbReference>
<evidence type="ECO:0008006" key="4">
    <source>
        <dbReference type="Google" id="ProtNLM"/>
    </source>
</evidence>
<dbReference type="Pfam" id="PF20589">
    <property type="entry name" value="DUF6790"/>
    <property type="match status" value="1"/>
</dbReference>
<organism evidence="2 3">
    <name type="scientific">Legionella beliardensis</name>
    <dbReference type="NCBI Taxonomy" id="91822"/>
    <lineage>
        <taxon>Bacteria</taxon>
        <taxon>Pseudomonadati</taxon>
        <taxon>Pseudomonadota</taxon>
        <taxon>Gammaproteobacteria</taxon>
        <taxon>Legionellales</taxon>
        <taxon>Legionellaceae</taxon>
        <taxon>Legionella</taxon>
    </lineage>
</organism>
<dbReference type="AlphaFoldDB" id="A0A378I493"/>
<evidence type="ECO:0000313" key="3">
    <source>
        <dbReference type="Proteomes" id="UP000254968"/>
    </source>
</evidence>
<feature type="transmembrane region" description="Helical" evidence="1">
    <location>
        <begin position="143"/>
        <end position="163"/>
    </location>
</feature>
<feature type="transmembrane region" description="Helical" evidence="1">
    <location>
        <begin position="82"/>
        <end position="102"/>
    </location>
</feature>